<organism evidence="2 3">
    <name type="scientific">Actinoplanes missouriensis (strain ATCC 14538 / DSM 43046 / CBS 188.64 / JCM 3121 / NBRC 102363 / NCIMB 12654 / NRRL B-3342 / UNCC 431)</name>
    <dbReference type="NCBI Taxonomy" id="512565"/>
    <lineage>
        <taxon>Bacteria</taxon>
        <taxon>Bacillati</taxon>
        <taxon>Actinomycetota</taxon>
        <taxon>Actinomycetes</taxon>
        <taxon>Micromonosporales</taxon>
        <taxon>Micromonosporaceae</taxon>
        <taxon>Actinoplanes</taxon>
    </lineage>
</organism>
<dbReference type="HOGENOM" id="CLU_1222631_0_0_11"/>
<proteinExistence type="predicted"/>
<dbReference type="EMBL" id="AP012319">
    <property type="protein sequence ID" value="BAL88461.1"/>
    <property type="molecule type" value="Genomic_DNA"/>
</dbReference>
<dbReference type="PATRIC" id="fig|512565.3.peg.3236"/>
<protein>
    <submittedName>
        <fullName evidence="2">Uncharacterized protein</fullName>
    </submittedName>
</protein>
<dbReference type="Proteomes" id="UP000007882">
    <property type="component" value="Chromosome"/>
</dbReference>
<feature type="region of interest" description="Disordered" evidence="1">
    <location>
        <begin position="1"/>
        <end position="25"/>
    </location>
</feature>
<evidence type="ECO:0000313" key="2">
    <source>
        <dbReference type="EMBL" id="BAL88461.1"/>
    </source>
</evidence>
<dbReference type="InterPro" id="IPR011990">
    <property type="entry name" value="TPR-like_helical_dom_sf"/>
</dbReference>
<reference evidence="2 3" key="1">
    <citation type="submission" date="2012-02" db="EMBL/GenBank/DDBJ databases">
        <title>Complete genome sequence of Actinoplanes missouriensis 431 (= NBRC 102363).</title>
        <authorList>
            <person name="Ohnishi Y."/>
            <person name="Ishikawa J."/>
            <person name="Sekine M."/>
            <person name="Hosoyama A."/>
            <person name="Harada T."/>
            <person name="Narita H."/>
            <person name="Hata T."/>
            <person name="Konno Y."/>
            <person name="Tutikane K."/>
            <person name="Fujita N."/>
            <person name="Horinouchi S."/>
            <person name="Hayakawa M."/>
        </authorList>
    </citation>
    <scope>NUCLEOTIDE SEQUENCE [LARGE SCALE GENOMIC DNA]</scope>
    <source>
        <strain evidence="3">ATCC 14538 / DSM 43046 / CBS 188.64 / JCM 3121 / NBRC 102363 / NCIMB 12654 / NRRL B-3342 / UNCC 431</strain>
    </source>
</reference>
<sequence length="226" mass="24848">MSETAQPTDTQKSNNGADGHTPAPPVSDYGYPVALSWLSRCHDSLTSGHQPAGGRRFNDDLCWPTAAEFGSVVLEYAVRINDPHALDQAIDLLRRACHDGPQTGQARIANSYLLGMALCIRFDRCGRFADLNSAVRELQLAREVFGDAAERSDLARAGRALSLLGRAIHRRFRIAGQSVDLDEAAEAFRAAAELTGRRMTGAETARNTRRNARTTSRQTGRRYLHR</sequence>
<dbReference type="AlphaFoldDB" id="I0H624"/>
<feature type="compositionally biased region" description="Polar residues" evidence="1">
    <location>
        <begin position="1"/>
        <end position="16"/>
    </location>
</feature>
<gene>
    <name evidence="2" type="ordered locus">AMIS_32410</name>
</gene>
<dbReference type="KEGG" id="ams:AMIS_32410"/>
<evidence type="ECO:0000313" key="3">
    <source>
        <dbReference type="Proteomes" id="UP000007882"/>
    </source>
</evidence>
<name>I0H624_ACTM4</name>
<accession>I0H624</accession>
<evidence type="ECO:0000256" key="1">
    <source>
        <dbReference type="SAM" id="MobiDB-lite"/>
    </source>
</evidence>
<feature type="region of interest" description="Disordered" evidence="1">
    <location>
        <begin position="199"/>
        <end position="226"/>
    </location>
</feature>
<keyword evidence="3" id="KW-1185">Reference proteome</keyword>
<dbReference type="Gene3D" id="1.25.40.10">
    <property type="entry name" value="Tetratricopeptide repeat domain"/>
    <property type="match status" value="1"/>
</dbReference>